<dbReference type="PANTHER" id="PTHR45128">
    <property type="entry name" value="METHYLTRANSFERASE TYPE 11"/>
    <property type="match status" value="1"/>
</dbReference>
<protein>
    <submittedName>
        <fullName evidence="3">Methyltransferase domain-containing protein</fullName>
    </submittedName>
</protein>
<dbReference type="CDD" id="cd02440">
    <property type="entry name" value="AdoMet_MTases"/>
    <property type="match status" value="1"/>
</dbReference>
<evidence type="ECO:0000259" key="1">
    <source>
        <dbReference type="Pfam" id="PF13847"/>
    </source>
</evidence>
<organism evidence="2 3">
    <name type="scientific">Romanomermis culicivorax</name>
    <name type="common">Nematode worm</name>
    <dbReference type="NCBI Taxonomy" id="13658"/>
    <lineage>
        <taxon>Eukaryota</taxon>
        <taxon>Metazoa</taxon>
        <taxon>Ecdysozoa</taxon>
        <taxon>Nematoda</taxon>
        <taxon>Enoplea</taxon>
        <taxon>Dorylaimia</taxon>
        <taxon>Mermithida</taxon>
        <taxon>Mermithoidea</taxon>
        <taxon>Mermithidae</taxon>
        <taxon>Romanomermis</taxon>
    </lineage>
</organism>
<evidence type="ECO:0000313" key="2">
    <source>
        <dbReference type="Proteomes" id="UP000887565"/>
    </source>
</evidence>
<proteinExistence type="predicted"/>
<dbReference type="InterPro" id="IPR025714">
    <property type="entry name" value="Methyltranfer_dom"/>
</dbReference>
<dbReference type="InterPro" id="IPR053173">
    <property type="entry name" value="SAM-binding_MTase"/>
</dbReference>
<dbReference type="AlphaFoldDB" id="A0A915KGD3"/>
<dbReference type="Pfam" id="PF13847">
    <property type="entry name" value="Methyltransf_31"/>
    <property type="match status" value="1"/>
</dbReference>
<dbReference type="PANTHER" id="PTHR45128:SF1">
    <property type="entry name" value="S-ADENOSYLMETHIONINE-DEPENDENT METHYLTRANSFERASE RV2258C"/>
    <property type="match status" value="1"/>
</dbReference>
<dbReference type="Gene3D" id="3.40.50.150">
    <property type="entry name" value="Vaccinia Virus protein VP39"/>
    <property type="match status" value="1"/>
</dbReference>
<feature type="domain" description="Methyltransferase" evidence="1">
    <location>
        <begin position="103"/>
        <end position="174"/>
    </location>
</feature>
<keyword evidence="2" id="KW-1185">Reference proteome</keyword>
<dbReference type="Proteomes" id="UP000887565">
    <property type="component" value="Unplaced"/>
</dbReference>
<dbReference type="InterPro" id="IPR029063">
    <property type="entry name" value="SAM-dependent_MTases_sf"/>
</dbReference>
<reference evidence="3" key="1">
    <citation type="submission" date="2022-11" db="UniProtKB">
        <authorList>
            <consortium name="WormBaseParasite"/>
        </authorList>
    </citation>
    <scope>IDENTIFICATION</scope>
</reference>
<dbReference type="WBParaSite" id="nRc.2.0.1.t37440-RA">
    <property type="protein sequence ID" value="nRc.2.0.1.t37440-RA"/>
    <property type="gene ID" value="nRc.2.0.1.g37440"/>
</dbReference>
<sequence>MVQAGLVENSNTESLFWVNPDHRNVMVKTNPTILLSGLLNMVSGIAPKIKACFRLDGPSGTEYRDYEKLRSSNAITDNSSKQNVIKILHGIPSSLKCKLASGHASYLDIGCGLGIQTSLLSRVYPQCICLGVDIEPSAIDKARDEYPSENYPNLHFSVMDATKLPDEWTSKFDY</sequence>
<dbReference type="SUPFAM" id="SSF53335">
    <property type="entry name" value="S-adenosyl-L-methionine-dependent methyltransferases"/>
    <property type="match status" value="1"/>
</dbReference>
<accession>A0A915KGD3</accession>
<evidence type="ECO:0000313" key="3">
    <source>
        <dbReference type="WBParaSite" id="nRc.2.0.1.t37440-RA"/>
    </source>
</evidence>
<name>A0A915KGD3_ROMCU</name>